<accession>A0A3S3REK1</accession>
<gene>
    <name evidence="2" type="ORF">Metus_1456</name>
</gene>
<organism evidence="2 3">
    <name type="scientific">Methanosuratincola subterraneus</name>
    <dbReference type="NCBI Taxonomy" id="2593994"/>
    <lineage>
        <taxon>Archaea</taxon>
        <taxon>Thermoproteota</taxon>
        <taxon>Methanosuratincolia</taxon>
        <taxon>Candidatus Methanomethylicales</taxon>
        <taxon>Candidatus Methanomethylicaceae</taxon>
        <taxon>Candidatus Methanosuratincola (ex Vanwonterghem et al. 2016)</taxon>
    </lineage>
</organism>
<name>A0A3S3REK1_METS7</name>
<dbReference type="SUPFAM" id="SSF51735">
    <property type="entry name" value="NAD(P)-binding Rossmann-fold domains"/>
    <property type="match status" value="1"/>
</dbReference>
<dbReference type="NCBIfam" id="TIGR01214">
    <property type="entry name" value="rmlD"/>
    <property type="match status" value="1"/>
</dbReference>
<sequence length="294" mass="32246">MNLLITGASGLLGGRIAEHADSRGDSVFSGYLAHHPPFGYPLKLDVTSPQSVSEAFRRARPDVVFHTAAITGVDRCELERDLATQVNVEGTRNVADAAKNAGAFLVFLSSDYVFDGSKGLYREEDERNPVNFLGKTKALAEDIVRSSGARHLVARTSFVFGSRAAKAEPNFALWAIRKLKAHAPFRVVADQFITPTYDRNLVRMLFEAADRRIEGTLHLAGATRLSKYDFAFSIAKSFGLDWELLIPSSMGEVGWVAKRPVDSSLDTSNARALLENKPMELSESLKGLRGEMPD</sequence>
<dbReference type="InterPro" id="IPR036291">
    <property type="entry name" value="NAD(P)-bd_dom_sf"/>
</dbReference>
<dbReference type="Proteomes" id="UP000288215">
    <property type="component" value="Unassembled WGS sequence"/>
</dbReference>
<reference evidence="2 3" key="1">
    <citation type="submission" date="2018-12" db="EMBL/GenBank/DDBJ databases">
        <title>The complete genome of the methanogenic archaea of the candidate phylum Verstraetearchaeota, obtained from the metagenome of underground thermal water.</title>
        <authorList>
            <person name="Kadnikov V.V."/>
            <person name="Mardanov A.V."/>
            <person name="Beletsky A.V."/>
            <person name="Karnachuk O.V."/>
            <person name="Ravin N.V."/>
        </authorList>
    </citation>
    <scope>NUCLEOTIDE SEQUENCE [LARGE SCALE GENOMIC DNA]</scope>
    <source>
        <strain evidence="2">Ch88</strain>
    </source>
</reference>
<proteinExistence type="predicted"/>
<dbReference type="Pfam" id="PF04321">
    <property type="entry name" value="RmlD_sub_bind"/>
    <property type="match status" value="1"/>
</dbReference>
<dbReference type="PANTHER" id="PTHR10491">
    <property type="entry name" value="DTDP-4-DEHYDRORHAMNOSE REDUCTASE"/>
    <property type="match status" value="1"/>
</dbReference>
<evidence type="ECO:0000313" key="3">
    <source>
        <dbReference type="Proteomes" id="UP000288215"/>
    </source>
</evidence>
<dbReference type="AlphaFoldDB" id="A0A3S3REK1"/>
<dbReference type="PANTHER" id="PTHR10491:SF4">
    <property type="entry name" value="METHIONINE ADENOSYLTRANSFERASE 2 SUBUNIT BETA"/>
    <property type="match status" value="1"/>
</dbReference>
<protein>
    <recommendedName>
        <fullName evidence="1">RmlD-like substrate binding domain-containing protein</fullName>
    </recommendedName>
</protein>
<dbReference type="InterPro" id="IPR005913">
    <property type="entry name" value="dTDP_dehydrorham_reduct"/>
</dbReference>
<comment type="caution">
    <text evidence="2">The sequence shown here is derived from an EMBL/GenBank/DDBJ whole genome shotgun (WGS) entry which is preliminary data.</text>
</comment>
<feature type="domain" description="RmlD-like substrate binding" evidence="1">
    <location>
        <begin position="1"/>
        <end position="286"/>
    </location>
</feature>
<dbReference type="Gene3D" id="3.40.50.720">
    <property type="entry name" value="NAD(P)-binding Rossmann-like Domain"/>
    <property type="match status" value="1"/>
</dbReference>
<dbReference type="CDD" id="cd05254">
    <property type="entry name" value="dTDP_HR_like_SDR_e"/>
    <property type="match status" value="1"/>
</dbReference>
<evidence type="ECO:0000259" key="1">
    <source>
        <dbReference type="Pfam" id="PF04321"/>
    </source>
</evidence>
<evidence type="ECO:0000313" key="2">
    <source>
        <dbReference type="EMBL" id="RWX73482.1"/>
    </source>
</evidence>
<dbReference type="EMBL" id="RXGA01000003">
    <property type="protein sequence ID" value="RWX73482.1"/>
    <property type="molecule type" value="Genomic_DNA"/>
</dbReference>
<dbReference type="InterPro" id="IPR029903">
    <property type="entry name" value="RmlD-like-bd"/>
</dbReference>